<accession>A0A290Q3G1</accession>
<feature type="compositionally biased region" description="Basic and acidic residues" evidence="4">
    <location>
        <begin position="470"/>
        <end position="487"/>
    </location>
</feature>
<dbReference type="AlphaFoldDB" id="A0A290Q3G1"/>
<dbReference type="OrthoDB" id="181296at2"/>
<dbReference type="InterPro" id="IPR011701">
    <property type="entry name" value="MFS"/>
</dbReference>
<dbReference type="PANTHER" id="PTHR23526">
    <property type="entry name" value="INTEGRAL MEMBRANE TRANSPORT PROTEIN-RELATED"/>
    <property type="match status" value="1"/>
</dbReference>
<dbReference type="Pfam" id="PF07690">
    <property type="entry name" value="MFS_1"/>
    <property type="match status" value="1"/>
</dbReference>
<evidence type="ECO:0000256" key="1">
    <source>
        <dbReference type="ARBA" id="ARBA00022692"/>
    </source>
</evidence>
<dbReference type="EMBL" id="CP023344">
    <property type="protein sequence ID" value="ATC63064.1"/>
    <property type="molecule type" value="Genomic_DNA"/>
</dbReference>
<dbReference type="InterPro" id="IPR052528">
    <property type="entry name" value="Sugar_transport-like"/>
</dbReference>
<dbReference type="Proteomes" id="UP000217265">
    <property type="component" value="Chromosome"/>
</dbReference>
<evidence type="ECO:0000256" key="2">
    <source>
        <dbReference type="ARBA" id="ARBA00022989"/>
    </source>
</evidence>
<reference evidence="6 7" key="1">
    <citation type="submission" date="2017-09" db="EMBL/GenBank/DDBJ databases">
        <title>Complete genome sequence of Verrucomicrobial strain HZ-65, isolated from freshwater.</title>
        <authorList>
            <person name="Choi A."/>
        </authorList>
    </citation>
    <scope>NUCLEOTIDE SEQUENCE [LARGE SCALE GENOMIC DNA]</scope>
    <source>
        <strain evidence="6 7">HZ-65</strain>
    </source>
</reference>
<keyword evidence="1 5" id="KW-0812">Transmembrane</keyword>
<gene>
    <name evidence="6" type="ORF">CMV30_03315</name>
</gene>
<dbReference type="SUPFAM" id="SSF103473">
    <property type="entry name" value="MFS general substrate transporter"/>
    <property type="match status" value="1"/>
</dbReference>
<evidence type="ECO:0000313" key="7">
    <source>
        <dbReference type="Proteomes" id="UP000217265"/>
    </source>
</evidence>
<dbReference type="RefSeq" id="WP_096054696.1">
    <property type="nucleotide sequence ID" value="NZ_CP023344.1"/>
</dbReference>
<feature type="region of interest" description="Disordered" evidence="4">
    <location>
        <begin position="458"/>
        <end position="487"/>
    </location>
</feature>
<evidence type="ECO:0008006" key="8">
    <source>
        <dbReference type="Google" id="ProtNLM"/>
    </source>
</evidence>
<organism evidence="6 7">
    <name type="scientific">Nibricoccus aquaticus</name>
    <dbReference type="NCBI Taxonomy" id="2576891"/>
    <lineage>
        <taxon>Bacteria</taxon>
        <taxon>Pseudomonadati</taxon>
        <taxon>Verrucomicrobiota</taxon>
        <taxon>Opitutia</taxon>
        <taxon>Opitutales</taxon>
        <taxon>Opitutaceae</taxon>
        <taxon>Nibricoccus</taxon>
    </lineage>
</organism>
<keyword evidence="7" id="KW-1185">Reference proteome</keyword>
<feature type="transmembrane region" description="Helical" evidence="5">
    <location>
        <begin position="403"/>
        <end position="421"/>
    </location>
</feature>
<feature type="transmembrane region" description="Helical" evidence="5">
    <location>
        <begin position="361"/>
        <end position="383"/>
    </location>
</feature>
<evidence type="ECO:0000256" key="3">
    <source>
        <dbReference type="ARBA" id="ARBA00023136"/>
    </source>
</evidence>
<feature type="transmembrane region" description="Helical" evidence="5">
    <location>
        <begin position="264"/>
        <end position="287"/>
    </location>
</feature>
<dbReference type="GO" id="GO:0022857">
    <property type="term" value="F:transmembrane transporter activity"/>
    <property type="evidence" value="ECO:0007669"/>
    <property type="project" value="InterPro"/>
</dbReference>
<protein>
    <recommendedName>
        <fullName evidence="8">MFS transporter</fullName>
    </recommendedName>
</protein>
<feature type="transmembrane region" description="Helical" evidence="5">
    <location>
        <begin position="21"/>
        <end position="44"/>
    </location>
</feature>
<feature type="transmembrane region" description="Helical" evidence="5">
    <location>
        <begin position="56"/>
        <end position="80"/>
    </location>
</feature>
<evidence type="ECO:0000313" key="6">
    <source>
        <dbReference type="EMBL" id="ATC63064.1"/>
    </source>
</evidence>
<feature type="transmembrane region" description="Helical" evidence="5">
    <location>
        <begin position="235"/>
        <end position="258"/>
    </location>
</feature>
<keyword evidence="2 5" id="KW-1133">Transmembrane helix</keyword>
<dbReference type="PANTHER" id="PTHR23526:SF2">
    <property type="entry name" value="MAJOR FACILITATOR SUPERFAMILY (MFS) PROFILE DOMAIN-CONTAINING PROTEIN"/>
    <property type="match status" value="1"/>
</dbReference>
<feature type="transmembrane region" description="Helical" evidence="5">
    <location>
        <begin position="184"/>
        <end position="202"/>
    </location>
</feature>
<proteinExistence type="predicted"/>
<evidence type="ECO:0000256" key="4">
    <source>
        <dbReference type="SAM" id="MobiDB-lite"/>
    </source>
</evidence>
<feature type="transmembrane region" description="Helical" evidence="5">
    <location>
        <begin position="329"/>
        <end position="349"/>
    </location>
</feature>
<feature type="transmembrane region" description="Helical" evidence="5">
    <location>
        <begin position="158"/>
        <end position="178"/>
    </location>
</feature>
<sequence length="487" mass="52881">MLHLIFPTKKSDPELAPVRSGLVFGFFNALTWQVGLGTPLVLFAQQLGATPLQVGLATSFVLLLTPIQILSTALLPRYGFKKVMLGGWGTRSLFLVVPIVLAALVPYWGVLGWMAQALVWSVFFFCLCRSVGAAAFNPWIYAIVPERARGRYFANDQFVSSIASVATLLVCAGLFALLPVFNALLVQYAIALTGSTLSFFALKKLPDGPKPVAISVASVVRSTPRHIFAPGIFRTYLWIVVGYCVISTPIPAFVAYYLKAVPKFSLWEIIGFEVVRYFGVFLSASVIRGRIDRVGAKPFLLISLALYVVVGSFWWLFLRSGFGGTPGVIVAYFLLGMGVAGWTIANLGYLPKIVPDGERPLMVSIHGAVTSCLGGCAPIVWGWFLKTPADENGGGGEIDVAVFGWFFVSVIVSALVLSWLVKKLPENTEEKVEPLSIGSAVLRPFRAMSYLVSLIEQPKKGGAAQVDEPENGKTDTEDRADAEGRKR</sequence>
<feature type="transmembrane region" description="Helical" evidence="5">
    <location>
        <begin position="117"/>
        <end position="137"/>
    </location>
</feature>
<name>A0A290Q3G1_9BACT</name>
<dbReference type="Gene3D" id="1.20.1250.20">
    <property type="entry name" value="MFS general substrate transporter like domains"/>
    <property type="match status" value="2"/>
</dbReference>
<keyword evidence="3 5" id="KW-0472">Membrane</keyword>
<dbReference type="InterPro" id="IPR036259">
    <property type="entry name" value="MFS_trans_sf"/>
</dbReference>
<dbReference type="KEGG" id="vbh:CMV30_03315"/>
<feature type="transmembrane region" description="Helical" evidence="5">
    <location>
        <begin position="299"/>
        <end position="317"/>
    </location>
</feature>
<feature type="transmembrane region" description="Helical" evidence="5">
    <location>
        <begin position="92"/>
        <end position="111"/>
    </location>
</feature>
<evidence type="ECO:0000256" key="5">
    <source>
        <dbReference type="SAM" id="Phobius"/>
    </source>
</evidence>